<dbReference type="InterPro" id="IPR021810">
    <property type="entry name" value="T1RH-like_C"/>
</dbReference>
<dbReference type="SMART" id="SM00487">
    <property type="entry name" value="DEXDc"/>
    <property type="match status" value="1"/>
</dbReference>
<evidence type="ECO:0000256" key="9">
    <source>
        <dbReference type="ARBA" id="ARBA00023125"/>
    </source>
</evidence>
<dbReference type="Pfam" id="PF11867">
    <property type="entry name" value="T1RH-like_C"/>
    <property type="match status" value="1"/>
</dbReference>
<comment type="catalytic activity">
    <reaction evidence="1 10">
        <text>Endonucleolytic cleavage of DNA to give random double-stranded fragments with terminal 5'-phosphates, ATP is simultaneously hydrolyzed.</text>
        <dbReference type="EC" id="3.1.21.3"/>
    </reaction>
</comment>
<feature type="domain" description="Helicase ATP-binding" evidence="11">
    <location>
        <begin position="283"/>
        <end position="473"/>
    </location>
</feature>
<evidence type="ECO:0000313" key="13">
    <source>
        <dbReference type="Proteomes" id="UP000254496"/>
    </source>
</evidence>
<comment type="subunit">
    <text evidence="10">The type I restriction/modification system is composed of three polypeptides R, M and S.</text>
</comment>
<evidence type="ECO:0000256" key="7">
    <source>
        <dbReference type="ARBA" id="ARBA00022801"/>
    </source>
</evidence>
<keyword evidence="5 10" id="KW-0680">Restriction system</keyword>
<gene>
    <name evidence="12" type="primary">hsdR_2</name>
    <name evidence="12" type="ORF">NCTC8540_00286</name>
</gene>
<dbReference type="CDD" id="cd18030">
    <property type="entry name" value="DEXHc_RE_I_HsdR"/>
    <property type="match status" value="1"/>
</dbReference>
<dbReference type="Gene3D" id="3.90.1570.50">
    <property type="match status" value="1"/>
</dbReference>
<dbReference type="EMBL" id="UGHJ01000001">
    <property type="protein sequence ID" value="STO67815.1"/>
    <property type="molecule type" value="Genomic_DNA"/>
</dbReference>
<evidence type="ECO:0000256" key="3">
    <source>
        <dbReference type="ARBA" id="ARBA00022722"/>
    </source>
</evidence>
<keyword evidence="8 10" id="KW-0067">ATP-binding</keyword>
<keyword evidence="6" id="KW-0255">Endonuclease</keyword>
<dbReference type="InterPro" id="IPR027417">
    <property type="entry name" value="P-loop_NTPase"/>
</dbReference>
<keyword evidence="12" id="KW-0347">Helicase</keyword>
<proteinExistence type="inferred from homology"/>
<dbReference type="Pfam" id="PF22679">
    <property type="entry name" value="T1R_D3-like"/>
    <property type="match status" value="1"/>
</dbReference>
<keyword evidence="7 10" id="KW-0378">Hydrolase</keyword>
<dbReference type="RefSeq" id="WP_115072555.1">
    <property type="nucleotide sequence ID" value="NZ_UGHE01000002.1"/>
</dbReference>
<dbReference type="GO" id="GO:0004386">
    <property type="term" value="F:helicase activity"/>
    <property type="evidence" value="ECO:0007669"/>
    <property type="project" value="UniProtKB-KW"/>
</dbReference>
<evidence type="ECO:0000256" key="2">
    <source>
        <dbReference type="ARBA" id="ARBA00008598"/>
    </source>
</evidence>
<comment type="function">
    <text evidence="10">Subunit R is required for both nuclease and ATPase activities, but not for modification.</text>
</comment>
<reference evidence="12 13" key="1">
    <citation type="submission" date="2018-06" db="EMBL/GenBank/DDBJ databases">
        <authorList>
            <consortium name="Pathogen Informatics"/>
            <person name="Doyle S."/>
        </authorList>
    </citation>
    <scope>NUCLEOTIDE SEQUENCE [LARGE SCALE GENOMIC DNA]</scope>
    <source>
        <strain evidence="12 13">NCTC8540</strain>
    </source>
</reference>
<dbReference type="REBASE" id="431175">
    <property type="entry name" value="Hha8540IIIP"/>
</dbReference>
<dbReference type="NCBIfam" id="TIGR00348">
    <property type="entry name" value="hsdR"/>
    <property type="match status" value="1"/>
</dbReference>
<dbReference type="CDD" id="cd22332">
    <property type="entry name" value="HsdR_N"/>
    <property type="match status" value="1"/>
</dbReference>
<dbReference type="InterPro" id="IPR007409">
    <property type="entry name" value="Restrct_endonuc_type1_HsdR_N"/>
</dbReference>
<evidence type="ECO:0000259" key="11">
    <source>
        <dbReference type="PROSITE" id="PS51192"/>
    </source>
</evidence>
<dbReference type="Pfam" id="PF04313">
    <property type="entry name" value="HSDR_N"/>
    <property type="match status" value="1"/>
</dbReference>
<dbReference type="InterPro" id="IPR051268">
    <property type="entry name" value="Type-I_R_enzyme_R_subunit"/>
</dbReference>
<organism evidence="12 13">
    <name type="scientific">Canicola haemoglobinophilus</name>
    <dbReference type="NCBI Taxonomy" id="733"/>
    <lineage>
        <taxon>Bacteria</taxon>
        <taxon>Pseudomonadati</taxon>
        <taxon>Pseudomonadota</taxon>
        <taxon>Gammaproteobacteria</taxon>
        <taxon>Pasteurellales</taxon>
        <taxon>Pasteurellaceae</taxon>
        <taxon>Canicola</taxon>
    </lineage>
</organism>
<dbReference type="InterPro" id="IPR004473">
    <property type="entry name" value="Restrct_endonuc_typeI_HsdR"/>
</dbReference>
<dbReference type="Gene3D" id="3.40.50.300">
    <property type="entry name" value="P-loop containing nucleotide triphosphate hydrolases"/>
    <property type="match status" value="3"/>
</dbReference>
<dbReference type="InterPro" id="IPR014001">
    <property type="entry name" value="Helicase_ATP-bd"/>
</dbReference>
<comment type="caution">
    <text evidence="12">The sequence shown here is derived from an EMBL/GenBank/DDBJ whole genome shotgun (WGS) entry which is preliminary data.</text>
</comment>
<keyword evidence="9 10" id="KW-0238">DNA-binding</keyword>
<accession>A0AB38H667</accession>
<dbReference type="EC" id="3.1.21.3" evidence="10"/>
<name>A0AB38H667_9PAST</name>
<evidence type="ECO:0000256" key="10">
    <source>
        <dbReference type="RuleBase" id="RU364115"/>
    </source>
</evidence>
<evidence type="ECO:0000256" key="6">
    <source>
        <dbReference type="ARBA" id="ARBA00022759"/>
    </source>
</evidence>
<dbReference type="InterPro" id="IPR040980">
    <property type="entry name" value="SWI2_SNF2"/>
</dbReference>
<evidence type="ECO:0000256" key="4">
    <source>
        <dbReference type="ARBA" id="ARBA00022741"/>
    </source>
</evidence>
<keyword evidence="3" id="KW-0540">Nuclease</keyword>
<evidence type="ECO:0000256" key="8">
    <source>
        <dbReference type="ARBA" id="ARBA00022840"/>
    </source>
</evidence>
<dbReference type="InterPro" id="IPR055180">
    <property type="entry name" value="HsdR_RecA-like_helicase_dom_2"/>
</dbReference>
<keyword evidence="4 10" id="KW-0547">Nucleotide-binding</keyword>
<dbReference type="GO" id="GO:0009307">
    <property type="term" value="P:DNA restriction-modification system"/>
    <property type="evidence" value="ECO:0007669"/>
    <property type="project" value="UniProtKB-KW"/>
</dbReference>
<dbReference type="SUPFAM" id="SSF52540">
    <property type="entry name" value="P-loop containing nucleoside triphosphate hydrolases"/>
    <property type="match status" value="2"/>
</dbReference>
<dbReference type="GO" id="GO:0009035">
    <property type="term" value="F:type I site-specific deoxyribonuclease activity"/>
    <property type="evidence" value="ECO:0007669"/>
    <property type="project" value="UniProtKB-EC"/>
</dbReference>
<evidence type="ECO:0000256" key="1">
    <source>
        <dbReference type="ARBA" id="ARBA00000851"/>
    </source>
</evidence>
<comment type="similarity">
    <text evidence="2 10">Belongs to the HsdR family.</text>
</comment>
<dbReference type="GO" id="GO:0005524">
    <property type="term" value="F:ATP binding"/>
    <property type="evidence" value="ECO:0007669"/>
    <property type="project" value="UniProtKB-KW"/>
</dbReference>
<dbReference type="Proteomes" id="UP000254496">
    <property type="component" value="Unassembled WGS sequence"/>
</dbReference>
<dbReference type="GO" id="GO:0003677">
    <property type="term" value="F:DNA binding"/>
    <property type="evidence" value="ECO:0007669"/>
    <property type="project" value="UniProtKB-KW"/>
</dbReference>
<protein>
    <recommendedName>
        <fullName evidence="10">Type I restriction enzyme endonuclease subunit</fullName>
        <shortName evidence="10">R protein</shortName>
        <ecNumber evidence="10">3.1.21.3</ecNumber>
    </recommendedName>
</protein>
<dbReference type="Pfam" id="PF18766">
    <property type="entry name" value="SWI2_SNF2"/>
    <property type="match status" value="1"/>
</dbReference>
<dbReference type="PROSITE" id="PS51192">
    <property type="entry name" value="HELICASE_ATP_BIND_1"/>
    <property type="match status" value="1"/>
</dbReference>
<sequence length="1041" mass="118392">MKVNENTVEQQCLESLQSLGWDYAFGRSEEMAAWRHSASDVVLEPLLREAVARLNPQLPESAVADVVKLVCRSDITELAERNRQAYLWLRQGVRVEYQLNDEQKVEFARLIDFSAVQNNHFLAVNQLTITGRKGNRRPDVLCYINGLPIAVFELKNPLKENATLTDAFNQLQTYKQEITDLFVFNQLLVISDGIDAKIGSLTANIERFSPWRVVDEKNKSQRILFENELDGLVQGLFSPENLLNYVQNFILFERDNSQWVKKIAAYHQFYGVNEAVDCTLLATGEQGDGRIGVMWHTQGSGKSISMLFYAAKLLALPQLQNPTIVVVTDRNDLDGQLYETFSKGEMLLRQQPVQADGRNELRDELAKRETGGIIFTTIQKFGLQEGEFSHPVLNSRKNIIVISDEAHRSQYGFIQQQITLNKEEKTAFSQQKIGYAKHLRDALPNAAFIGFTGTPIELEDRDTQAVFGQYVSVYDFQDAVEDGATVPMYYEARQICLGESKDFSAVMEEARRYDVENNRFPMLAALLSNDSRLDQLVENLIEHFEQRIALLDGKAMIVAMSREICVRLYQKIVALRPEWGGDPEDVHQGAIKIVMTGGANEPADFQPHIYSHQQKKVLEKRFKDPNDPLKLVIVRDMWLTGFDAPCCHTMYLDKPMQGHNLMQAIARVNRVFRNKNGGLIVDYFGLDKELETAMKQYTNSRNKEKPVTDVEEVFNKMLTFLDIIRGQFATPVQDKAFDLAEALVEQDEKKLFVWLQRAANHILALDHQSPKQNCLSTFLKSAQKARQGLNLSNALPKVGKYRQEIIFYDGVRAMLSKDKSAGSNIDRALQLAKLVNQAVTSEGVVDLVALLGREQPNINLLSDDFLEMVRDSELKELWASALERYVRSEISNKAASNLALKKDFEQRLKEALNKYHNHGLTVMDVIEELIELSKLLAEQLQRGEELGLTPSELAFYDTLAQNESAVRELGDETLKKLAKEITEKIRRSVTIDWQFKSSVQAAMKLLVRNALRRYKYPPDKQSEAIENVLKQAEILADELSS</sequence>
<dbReference type="AlphaFoldDB" id="A0AB38H667"/>
<evidence type="ECO:0000313" key="12">
    <source>
        <dbReference type="EMBL" id="STO67815.1"/>
    </source>
</evidence>
<evidence type="ECO:0000256" key="5">
    <source>
        <dbReference type="ARBA" id="ARBA00022747"/>
    </source>
</evidence>
<dbReference type="CDD" id="cd18800">
    <property type="entry name" value="SF2_C_EcoR124I-like"/>
    <property type="match status" value="1"/>
</dbReference>
<dbReference type="PANTHER" id="PTHR30195:SF15">
    <property type="entry name" value="TYPE I RESTRICTION ENZYME HINDI ENDONUCLEASE SUBUNIT"/>
    <property type="match status" value="1"/>
</dbReference>
<dbReference type="PANTHER" id="PTHR30195">
    <property type="entry name" value="TYPE I SITE-SPECIFIC DEOXYRIBONUCLEASE PROTEIN SUBUNIT M AND R"/>
    <property type="match status" value="1"/>
</dbReference>